<proteinExistence type="predicted"/>
<evidence type="ECO:0000313" key="2">
    <source>
        <dbReference type="Proteomes" id="UP000410492"/>
    </source>
</evidence>
<reference evidence="1 2" key="1">
    <citation type="submission" date="2019-01" db="EMBL/GenBank/DDBJ databases">
        <authorList>
            <person name="Sayadi A."/>
        </authorList>
    </citation>
    <scope>NUCLEOTIDE SEQUENCE [LARGE SCALE GENOMIC DNA]</scope>
</reference>
<dbReference type="OrthoDB" id="8044645at2759"/>
<sequence>MNFQCVGRRHEKPTEPLRMKMQQDGAYTIYVTTRAMGFGSMHTFSYLYDFSNAPPRGSIYQLYRLALTAFERKVQIANSSRTRLPDDESDYCPMKMSADMAEAIECLTTLPEQLELPIRHVEGIYLGSLCFPRVGKNNYTPDNRFIPQSEQITISNLRETVEALSDKRTDRDYRRLFYKNNPIPGARWQGAPDDPILLNADEIIPRGYDSHSVYEDIRDIMVKLRFLKRVAPECYSQPVIYAPAYPIQEVIGFCNKQEGMRCCDRNNNESLQDYYRRMRVEGDVKSYPQFKGWRSSWGYDHESVFCLLGELPAIRSLRWSYFNPMQIDDMSRGQHSSIPYWKAYNTILTRQLDRIGERNQKK</sequence>
<dbReference type="AlphaFoldDB" id="A0A653DN36"/>
<accession>A0A653DN36</accession>
<protein>
    <submittedName>
        <fullName evidence="1">Uncharacterized protein</fullName>
    </submittedName>
</protein>
<dbReference type="Proteomes" id="UP000410492">
    <property type="component" value="Unassembled WGS sequence"/>
</dbReference>
<organism evidence="1 2">
    <name type="scientific">Callosobruchus maculatus</name>
    <name type="common">Southern cowpea weevil</name>
    <name type="synonym">Pulse bruchid</name>
    <dbReference type="NCBI Taxonomy" id="64391"/>
    <lineage>
        <taxon>Eukaryota</taxon>
        <taxon>Metazoa</taxon>
        <taxon>Ecdysozoa</taxon>
        <taxon>Arthropoda</taxon>
        <taxon>Hexapoda</taxon>
        <taxon>Insecta</taxon>
        <taxon>Pterygota</taxon>
        <taxon>Neoptera</taxon>
        <taxon>Endopterygota</taxon>
        <taxon>Coleoptera</taxon>
        <taxon>Polyphaga</taxon>
        <taxon>Cucujiformia</taxon>
        <taxon>Chrysomeloidea</taxon>
        <taxon>Chrysomelidae</taxon>
        <taxon>Bruchinae</taxon>
        <taxon>Bruchini</taxon>
        <taxon>Callosobruchus</taxon>
    </lineage>
</organism>
<name>A0A653DN36_CALMS</name>
<gene>
    <name evidence="1" type="ORF">CALMAC_LOCUS19001</name>
</gene>
<evidence type="ECO:0000313" key="1">
    <source>
        <dbReference type="EMBL" id="VEN61660.1"/>
    </source>
</evidence>
<dbReference type="EMBL" id="CAACVG010013282">
    <property type="protein sequence ID" value="VEN61660.1"/>
    <property type="molecule type" value="Genomic_DNA"/>
</dbReference>
<keyword evidence="2" id="KW-1185">Reference proteome</keyword>